<dbReference type="AlphaFoldDB" id="A0A8S9L0L0"/>
<feature type="compositionally biased region" description="Basic and acidic residues" evidence="1">
    <location>
        <begin position="30"/>
        <end position="49"/>
    </location>
</feature>
<gene>
    <name evidence="2" type="ORF">F2Q68_00007908</name>
</gene>
<name>A0A8S9L0L0_BRACR</name>
<dbReference type="EMBL" id="QGKW02000717">
    <property type="protein sequence ID" value="KAF2598898.1"/>
    <property type="molecule type" value="Genomic_DNA"/>
</dbReference>
<protein>
    <submittedName>
        <fullName evidence="2">Uncharacterized protein</fullName>
    </submittedName>
</protein>
<dbReference type="Proteomes" id="UP000712281">
    <property type="component" value="Unassembled WGS sequence"/>
</dbReference>
<proteinExistence type="predicted"/>
<accession>A0A8S9L0L0</accession>
<reference evidence="2" key="1">
    <citation type="submission" date="2019-12" db="EMBL/GenBank/DDBJ databases">
        <title>Genome sequencing and annotation of Brassica cretica.</title>
        <authorList>
            <person name="Studholme D.J."/>
            <person name="Sarris P.F."/>
        </authorList>
    </citation>
    <scope>NUCLEOTIDE SEQUENCE</scope>
    <source>
        <strain evidence="2">PFS-001/15</strain>
        <tissue evidence="2">Leaf</tissue>
    </source>
</reference>
<feature type="region of interest" description="Disordered" evidence="1">
    <location>
        <begin position="30"/>
        <end position="56"/>
    </location>
</feature>
<evidence type="ECO:0000256" key="1">
    <source>
        <dbReference type="SAM" id="MobiDB-lite"/>
    </source>
</evidence>
<comment type="caution">
    <text evidence="2">The sequence shown here is derived from an EMBL/GenBank/DDBJ whole genome shotgun (WGS) entry which is preliminary data.</text>
</comment>
<sequence length="56" mass="6139">MLQIAMACVAQVAEVRPSMDDVVRMIEEIRVSDSSETRPSSDDNSKAKDSIVQTTP</sequence>
<organism evidence="2 3">
    <name type="scientific">Brassica cretica</name>
    <name type="common">Mustard</name>
    <dbReference type="NCBI Taxonomy" id="69181"/>
    <lineage>
        <taxon>Eukaryota</taxon>
        <taxon>Viridiplantae</taxon>
        <taxon>Streptophyta</taxon>
        <taxon>Embryophyta</taxon>
        <taxon>Tracheophyta</taxon>
        <taxon>Spermatophyta</taxon>
        <taxon>Magnoliopsida</taxon>
        <taxon>eudicotyledons</taxon>
        <taxon>Gunneridae</taxon>
        <taxon>Pentapetalae</taxon>
        <taxon>rosids</taxon>
        <taxon>malvids</taxon>
        <taxon>Brassicales</taxon>
        <taxon>Brassicaceae</taxon>
        <taxon>Brassiceae</taxon>
        <taxon>Brassica</taxon>
    </lineage>
</organism>
<evidence type="ECO:0000313" key="3">
    <source>
        <dbReference type="Proteomes" id="UP000712281"/>
    </source>
</evidence>
<evidence type="ECO:0000313" key="2">
    <source>
        <dbReference type="EMBL" id="KAF2598898.1"/>
    </source>
</evidence>